<dbReference type="Proteomes" id="UP001054889">
    <property type="component" value="Unassembled WGS sequence"/>
</dbReference>
<proteinExistence type="predicted"/>
<sequence length="70" mass="8342">MKRCGAYRVEPDPTLSDHRYLVQHTSKSNHYSWSQHKFKVIANATNGSFKCKCNTWEHIGIYEYIYDHSY</sequence>
<accession>A0AAV5CPI0</accession>
<protein>
    <submittedName>
        <fullName evidence="1">Uncharacterized protein</fullName>
    </submittedName>
</protein>
<evidence type="ECO:0000313" key="1">
    <source>
        <dbReference type="EMBL" id="GJM99886.1"/>
    </source>
</evidence>
<gene>
    <name evidence="1" type="primary">ga17025</name>
    <name evidence="1" type="ORF">PR202_ga17025</name>
</gene>
<name>A0AAV5CPI0_ELECO</name>
<reference evidence="1" key="1">
    <citation type="journal article" date="2018" name="DNA Res.">
        <title>Multiple hybrid de novo genome assembly of finger millet, an orphan allotetraploid crop.</title>
        <authorList>
            <person name="Hatakeyama M."/>
            <person name="Aluri S."/>
            <person name="Balachadran M.T."/>
            <person name="Sivarajan S.R."/>
            <person name="Patrignani A."/>
            <person name="Gruter S."/>
            <person name="Poveda L."/>
            <person name="Shimizu-Inatsugi R."/>
            <person name="Baeten J."/>
            <person name="Francoijs K.J."/>
            <person name="Nataraja K.N."/>
            <person name="Reddy Y.A.N."/>
            <person name="Phadnis S."/>
            <person name="Ravikumar R.L."/>
            <person name="Schlapbach R."/>
            <person name="Sreeman S.M."/>
            <person name="Shimizu K.K."/>
        </authorList>
    </citation>
    <scope>NUCLEOTIDE SEQUENCE</scope>
</reference>
<reference evidence="1" key="2">
    <citation type="submission" date="2021-12" db="EMBL/GenBank/DDBJ databases">
        <title>Resequencing data analysis of finger millet.</title>
        <authorList>
            <person name="Hatakeyama M."/>
            <person name="Aluri S."/>
            <person name="Balachadran M.T."/>
            <person name="Sivarajan S.R."/>
            <person name="Poveda L."/>
            <person name="Shimizu-Inatsugi R."/>
            <person name="Schlapbach R."/>
            <person name="Sreeman S.M."/>
            <person name="Shimizu K.K."/>
        </authorList>
    </citation>
    <scope>NUCLEOTIDE SEQUENCE</scope>
</reference>
<dbReference type="EMBL" id="BQKI01000008">
    <property type="protein sequence ID" value="GJM99886.1"/>
    <property type="molecule type" value="Genomic_DNA"/>
</dbReference>
<dbReference type="AlphaFoldDB" id="A0AAV5CPI0"/>
<evidence type="ECO:0000313" key="2">
    <source>
        <dbReference type="Proteomes" id="UP001054889"/>
    </source>
</evidence>
<organism evidence="1 2">
    <name type="scientific">Eleusine coracana subsp. coracana</name>
    <dbReference type="NCBI Taxonomy" id="191504"/>
    <lineage>
        <taxon>Eukaryota</taxon>
        <taxon>Viridiplantae</taxon>
        <taxon>Streptophyta</taxon>
        <taxon>Embryophyta</taxon>
        <taxon>Tracheophyta</taxon>
        <taxon>Spermatophyta</taxon>
        <taxon>Magnoliopsida</taxon>
        <taxon>Liliopsida</taxon>
        <taxon>Poales</taxon>
        <taxon>Poaceae</taxon>
        <taxon>PACMAD clade</taxon>
        <taxon>Chloridoideae</taxon>
        <taxon>Cynodonteae</taxon>
        <taxon>Eleusininae</taxon>
        <taxon>Eleusine</taxon>
    </lineage>
</organism>
<keyword evidence="2" id="KW-1185">Reference proteome</keyword>
<comment type="caution">
    <text evidence="1">The sequence shown here is derived from an EMBL/GenBank/DDBJ whole genome shotgun (WGS) entry which is preliminary data.</text>
</comment>